<gene>
    <name evidence="2" type="ORF">DPMN_172077</name>
</gene>
<sequence>MKEFGVNVSNQQESQESLRPQIVFIFQEIIDSYLYVLMGQFRKDVKTSRKFEKKMAHRKQVKVSENRTDRKQKRVNKTGTASIQEGKEMEGGSRLSELIDVGPSFQKKISTRSKNQNKKT</sequence>
<dbReference type="AlphaFoldDB" id="A0A9D4DZ58"/>
<comment type="caution">
    <text evidence="2">The sequence shown here is derived from an EMBL/GenBank/DDBJ whole genome shotgun (WGS) entry which is preliminary data.</text>
</comment>
<feature type="region of interest" description="Disordered" evidence="1">
    <location>
        <begin position="52"/>
        <end position="120"/>
    </location>
</feature>
<dbReference type="Proteomes" id="UP000828390">
    <property type="component" value="Unassembled WGS sequence"/>
</dbReference>
<dbReference type="EMBL" id="JAIWYP010000009">
    <property type="protein sequence ID" value="KAH3770784.1"/>
    <property type="molecule type" value="Genomic_DNA"/>
</dbReference>
<proteinExistence type="predicted"/>
<feature type="compositionally biased region" description="Basic residues" evidence="1">
    <location>
        <begin position="109"/>
        <end position="120"/>
    </location>
</feature>
<keyword evidence="3" id="KW-1185">Reference proteome</keyword>
<protein>
    <submittedName>
        <fullName evidence="2">Uncharacterized protein</fullName>
    </submittedName>
</protein>
<reference evidence="2" key="1">
    <citation type="journal article" date="2019" name="bioRxiv">
        <title>The Genome of the Zebra Mussel, Dreissena polymorpha: A Resource for Invasive Species Research.</title>
        <authorList>
            <person name="McCartney M.A."/>
            <person name="Auch B."/>
            <person name="Kono T."/>
            <person name="Mallez S."/>
            <person name="Zhang Y."/>
            <person name="Obille A."/>
            <person name="Becker A."/>
            <person name="Abrahante J.E."/>
            <person name="Garbe J."/>
            <person name="Badalamenti J.P."/>
            <person name="Herman A."/>
            <person name="Mangelson H."/>
            <person name="Liachko I."/>
            <person name="Sullivan S."/>
            <person name="Sone E.D."/>
            <person name="Koren S."/>
            <person name="Silverstein K.A.T."/>
            <person name="Beckman K.B."/>
            <person name="Gohl D.M."/>
        </authorList>
    </citation>
    <scope>NUCLEOTIDE SEQUENCE</scope>
    <source>
        <strain evidence="2">Duluth1</strain>
        <tissue evidence="2">Whole animal</tissue>
    </source>
</reference>
<evidence type="ECO:0000313" key="2">
    <source>
        <dbReference type="EMBL" id="KAH3770784.1"/>
    </source>
</evidence>
<evidence type="ECO:0000256" key="1">
    <source>
        <dbReference type="SAM" id="MobiDB-lite"/>
    </source>
</evidence>
<evidence type="ECO:0000313" key="3">
    <source>
        <dbReference type="Proteomes" id="UP000828390"/>
    </source>
</evidence>
<name>A0A9D4DZ58_DREPO</name>
<accession>A0A9D4DZ58</accession>
<reference evidence="2" key="2">
    <citation type="submission" date="2020-11" db="EMBL/GenBank/DDBJ databases">
        <authorList>
            <person name="McCartney M.A."/>
            <person name="Auch B."/>
            <person name="Kono T."/>
            <person name="Mallez S."/>
            <person name="Becker A."/>
            <person name="Gohl D.M."/>
            <person name="Silverstein K.A.T."/>
            <person name="Koren S."/>
            <person name="Bechman K.B."/>
            <person name="Herman A."/>
            <person name="Abrahante J.E."/>
            <person name="Garbe J."/>
        </authorList>
    </citation>
    <scope>NUCLEOTIDE SEQUENCE</scope>
    <source>
        <strain evidence="2">Duluth1</strain>
        <tissue evidence="2">Whole animal</tissue>
    </source>
</reference>
<organism evidence="2 3">
    <name type="scientific">Dreissena polymorpha</name>
    <name type="common">Zebra mussel</name>
    <name type="synonym">Mytilus polymorpha</name>
    <dbReference type="NCBI Taxonomy" id="45954"/>
    <lineage>
        <taxon>Eukaryota</taxon>
        <taxon>Metazoa</taxon>
        <taxon>Spiralia</taxon>
        <taxon>Lophotrochozoa</taxon>
        <taxon>Mollusca</taxon>
        <taxon>Bivalvia</taxon>
        <taxon>Autobranchia</taxon>
        <taxon>Heteroconchia</taxon>
        <taxon>Euheterodonta</taxon>
        <taxon>Imparidentia</taxon>
        <taxon>Neoheterodontei</taxon>
        <taxon>Myida</taxon>
        <taxon>Dreissenoidea</taxon>
        <taxon>Dreissenidae</taxon>
        <taxon>Dreissena</taxon>
    </lineage>
</organism>